<gene>
    <name evidence="2" type="ORF">GW7_21109</name>
</gene>
<accession>G5BJ30</accession>
<feature type="region of interest" description="Disordered" evidence="1">
    <location>
        <begin position="89"/>
        <end position="112"/>
    </location>
</feature>
<dbReference type="Proteomes" id="UP000006813">
    <property type="component" value="Unassembled WGS sequence"/>
</dbReference>
<sequence length="112" mass="12555">MATEEPSSQSGDQSPQPISLLYSLKAVIVHDEIPGQSVLWEVSSLPPVACVQKRKRDWSPVSEEEEEMQEDWLDVRDGVAGVPPYFMLQRPAQKKQRGSSCSELEAEAKQEK</sequence>
<evidence type="ECO:0000313" key="2">
    <source>
        <dbReference type="EMBL" id="EHB09291.1"/>
    </source>
</evidence>
<dbReference type="EMBL" id="JH170554">
    <property type="protein sequence ID" value="EHB09291.1"/>
    <property type="molecule type" value="Genomic_DNA"/>
</dbReference>
<name>G5BJ30_HETGA</name>
<protein>
    <submittedName>
        <fullName evidence="2">Uncharacterized protein</fullName>
    </submittedName>
</protein>
<proteinExistence type="predicted"/>
<evidence type="ECO:0000256" key="1">
    <source>
        <dbReference type="SAM" id="MobiDB-lite"/>
    </source>
</evidence>
<evidence type="ECO:0000313" key="3">
    <source>
        <dbReference type="Proteomes" id="UP000006813"/>
    </source>
</evidence>
<dbReference type="AlphaFoldDB" id="G5BJ30"/>
<organism evidence="2 3">
    <name type="scientific">Heterocephalus glaber</name>
    <name type="common">Naked mole rat</name>
    <dbReference type="NCBI Taxonomy" id="10181"/>
    <lineage>
        <taxon>Eukaryota</taxon>
        <taxon>Metazoa</taxon>
        <taxon>Chordata</taxon>
        <taxon>Craniata</taxon>
        <taxon>Vertebrata</taxon>
        <taxon>Euteleostomi</taxon>
        <taxon>Mammalia</taxon>
        <taxon>Eutheria</taxon>
        <taxon>Euarchontoglires</taxon>
        <taxon>Glires</taxon>
        <taxon>Rodentia</taxon>
        <taxon>Hystricomorpha</taxon>
        <taxon>Bathyergidae</taxon>
        <taxon>Heterocephalus</taxon>
    </lineage>
</organism>
<reference evidence="2 3" key="1">
    <citation type="journal article" date="2011" name="Nature">
        <title>Genome sequencing reveals insights into physiology and longevity of the naked mole rat.</title>
        <authorList>
            <person name="Kim E.B."/>
            <person name="Fang X."/>
            <person name="Fushan A.A."/>
            <person name="Huang Z."/>
            <person name="Lobanov A.V."/>
            <person name="Han L."/>
            <person name="Marino S.M."/>
            <person name="Sun X."/>
            <person name="Turanov A.A."/>
            <person name="Yang P."/>
            <person name="Yim S.H."/>
            <person name="Zhao X."/>
            <person name="Kasaikina M.V."/>
            <person name="Stoletzki N."/>
            <person name="Peng C."/>
            <person name="Polak P."/>
            <person name="Xiong Z."/>
            <person name="Kiezun A."/>
            <person name="Zhu Y."/>
            <person name="Chen Y."/>
            <person name="Kryukov G.V."/>
            <person name="Zhang Q."/>
            <person name="Peshkin L."/>
            <person name="Yang L."/>
            <person name="Bronson R.T."/>
            <person name="Buffenstein R."/>
            <person name="Wang B."/>
            <person name="Han C."/>
            <person name="Li Q."/>
            <person name="Chen L."/>
            <person name="Zhao W."/>
            <person name="Sunyaev S.R."/>
            <person name="Park T.J."/>
            <person name="Zhang G."/>
            <person name="Wang J."/>
            <person name="Gladyshev V.N."/>
        </authorList>
    </citation>
    <scope>NUCLEOTIDE SEQUENCE [LARGE SCALE GENOMIC DNA]</scope>
</reference>
<dbReference type="InParanoid" id="G5BJ30"/>
<dbReference type="eggNOG" id="ENOG502SSQN">
    <property type="taxonomic scope" value="Eukaryota"/>
</dbReference>